<feature type="domain" description="AB hydrolase-1" evidence="1">
    <location>
        <begin position="31"/>
        <end position="159"/>
    </location>
</feature>
<name>A0A1T4XMN7_9MICO</name>
<dbReference type="InterPro" id="IPR050266">
    <property type="entry name" value="AB_hydrolase_sf"/>
</dbReference>
<dbReference type="Proteomes" id="UP000189735">
    <property type="component" value="Unassembled WGS sequence"/>
</dbReference>
<dbReference type="SUPFAM" id="SSF53474">
    <property type="entry name" value="alpha/beta-Hydrolases"/>
    <property type="match status" value="1"/>
</dbReference>
<sequence>MSRIRDLLDELHEPLLNVSIRSEPPTGADAPTVVLIHGIASSSSTFDFVVPLISQTHRVVAIDLLGFGESPSPDDAEYTLEEHVAAIARTIRHLHLGHFVLVGHSLGCLIGSRYAAMHGRHLDKLVLVSPPVYPAPAEISDPLTRAQVSGYLGIYRFLRENKEFTIAHAARVAKLLPIEHVMEITETNWTAFVKTLKNCIETQTIIADLAAVDAPVEIVYGRFDEFIVPGSLAILSRMRNVTTHRVEASDHVIRRPMARVVATAIDS</sequence>
<accession>A0A1T4XMN7</accession>
<protein>
    <submittedName>
        <fullName evidence="2">Pimeloyl-ACP methyl ester carboxylesterase</fullName>
    </submittedName>
</protein>
<dbReference type="InterPro" id="IPR029058">
    <property type="entry name" value="AB_hydrolase_fold"/>
</dbReference>
<evidence type="ECO:0000259" key="1">
    <source>
        <dbReference type="Pfam" id="PF00561"/>
    </source>
</evidence>
<reference evidence="3" key="1">
    <citation type="submission" date="2017-02" db="EMBL/GenBank/DDBJ databases">
        <authorList>
            <person name="Varghese N."/>
            <person name="Submissions S."/>
        </authorList>
    </citation>
    <scope>NUCLEOTIDE SEQUENCE [LARGE SCALE GENOMIC DNA]</scope>
    <source>
        <strain evidence="3">VKM Ac-2052</strain>
    </source>
</reference>
<organism evidence="2 3">
    <name type="scientific">Agreia bicolorata</name>
    <dbReference type="NCBI Taxonomy" id="110935"/>
    <lineage>
        <taxon>Bacteria</taxon>
        <taxon>Bacillati</taxon>
        <taxon>Actinomycetota</taxon>
        <taxon>Actinomycetes</taxon>
        <taxon>Micrococcales</taxon>
        <taxon>Microbacteriaceae</taxon>
        <taxon>Agreia</taxon>
    </lineage>
</organism>
<dbReference type="PANTHER" id="PTHR43798">
    <property type="entry name" value="MONOACYLGLYCEROL LIPASE"/>
    <property type="match status" value="1"/>
</dbReference>
<dbReference type="InterPro" id="IPR000073">
    <property type="entry name" value="AB_hydrolase_1"/>
</dbReference>
<evidence type="ECO:0000313" key="3">
    <source>
        <dbReference type="Proteomes" id="UP000189735"/>
    </source>
</evidence>
<dbReference type="Gene3D" id="3.40.50.1820">
    <property type="entry name" value="alpha/beta hydrolase"/>
    <property type="match status" value="1"/>
</dbReference>
<dbReference type="PRINTS" id="PR00111">
    <property type="entry name" value="ABHYDROLASE"/>
</dbReference>
<dbReference type="GO" id="GO:0003824">
    <property type="term" value="F:catalytic activity"/>
    <property type="evidence" value="ECO:0007669"/>
    <property type="project" value="UniProtKB-ARBA"/>
</dbReference>
<dbReference type="EMBL" id="FUYG01000003">
    <property type="protein sequence ID" value="SKA90820.1"/>
    <property type="molecule type" value="Genomic_DNA"/>
</dbReference>
<dbReference type="AlphaFoldDB" id="A0A1T4XMN7"/>
<dbReference type="Pfam" id="PF00561">
    <property type="entry name" value="Abhydrolase_1"/>
    <property type="match status" value="1"/>
</dbReference>
<evidence type="ECO:0000313" key="2">
    <source>
        <dbReference type="EMBL" id="SKA90820.1"/>
    </source>
</evidence>
<dbReference type="RefSeq" id="WP_078713843.1">
    <property type="nucleotide sequence ID" value="NZ_FUYG01000003.1"/>
</dbReference>
<gene>
    <name evidence="2" type="ORF">SAMN06295879_1366</name>
</gene>
<proteinExistence type="predicted"/>